<evidence type="ECO:0000256" key="2">
    <source>
        <dbReference type="SAM" id="MobiDB-lite"/>
    </source>
</evidence>
<feature type="transmembrane region" description="Helical" evidence="3">
    <location>
        <begin position="17"/>
        <end position="40"/>
    </location>
</feature>
<gene>
    <name evidence="4" type="ORF">FGS76_07355</name>
</gene>
<dbReference type="EMBL" id="VCQT01000025">
    <property type="protein sequence ID" value="TMW13378.1"/>
    <property type="molecule type" value="Genomic_DNA"/>
</dbReference>
<keyword evidence="5" id="KW-1185">Reference proteome</keyword>
<keyword evidence="3" id="KW-0812">Transmembrane</keyword>
<organism evidence="4 5">
    <name type="scientific">Alloalcanivorax gelatiniphagus</name>
    <dbReference type="NCBI Taxonomy" id="1194167"/>
    <lineage>
        <taxon>Bacteria</taxon>
        <taxon>Pseudomonadati</taxon>
        <taxon>Pseudomonadota</taxon>
        <taxon>Gammaproteobacteria</taxon>
        <taxon>Oceanospirillales</taxon>
        <taxon>Alcanivoracaceae</taxon>
        <taxon>Alloalcanivorax</taxon>
    </lineage>
</organism>
<feature type="compositionally biased region" description="Low complexity" evidence="2">
    <location>
        <begin position="149"/>
        <end position="160"/>
    </location>
</feature>
<sequence>MQTPAQWWRARGWGGRALAILAVLYVIYVLVVGLLLPGWVRDQARQRLGELLGREVTLERVALNPFTLSVTAEGFAVADPTTDTLVRFDRLYVNGEIWASLFHWRPWVGQVELKGLRARLRREADGALNVDDIIARLSNRDQTAQQGEPPADGQDAGPPAFTVGHLSVDDGGLDLIDAAGEEVVTVSLPLAFVVEDLTTRGVDKDDNRYKLHVEGPDGGTLDWDGGFQVEPLVVDGRLRMERVDLVSFARLLEPHVRFSVPAGVLALGADYRFASGPGEGLTVDNGELTLTGLRLRPRGGDEDSVTLSEMTVSGVAVNTAERRITVPEVTVTEPSARAVLSDQGLDLATLFLPPDPQRAEQTREKVREEARQAEQKLREGEADWRIRLDRFAVTGAAAVFRDTTLAKPRELTLTDGALTVTDFRVDEKGMGWQWQGDTRVLEEGQLKHSGQAHLAPLDLKADLKLQGLPLATLSPWVEAALPVTVRQGHAGGDLTVTVAGDTPRVTVTGRASVEQGVLEENGRRFLSVANLSADGLKVDTGAETVTLDGLAARGLDILHVIDNQGRGLATRLAGNDDGKDQGGAWRVRLGKVSVRDSRIAHRDLTLSPEYQVVVQDWQGSMDGFDSAGGQARLDTRGEVNGTATLTLKGTVDANPLALDLDGTLKGYGMDTLTPFTSRYLGFAVDKGQLSLESRIGLKNNRLDSTTDVAANDFYLGKRVPSDQAMDVPVKLGLSVLRDGSGMIRLPVSLSGDLSDPDFSVSGVVLRVIRNVLVKAATAPFSMLAGLLGGGDDDLDYIPYRAGQDRPDQNTRQALGKLADILKQRPAITLVLTGQSNGDDRRALGEAELVDDLGGRWRGLDTALTTEEGRRHILDAYRERLQKDPGTLDADPREQARQAWRLLLEQAAEQVEGERLRELAQRRAEQARDLLTGELGLAAQRIKLEAPRVDAEYSGVALGAEGL</sequence>
<comment type="caution">
    <text evidence="4">The sequence shown here is derived from an EMBL/GenBank/DDBJ whole genome shotgun (WGS) entry which is preliminary data.</text>
</comment>
<reference evidence="4 5" key="1">
    <citation type="submission" date="2019-05" db="EMBL/GenBank/DDBJ databases">
        <title>Genome of Alcanivorax gelatiniphagus, an oil degrading marine bacteria.</title>
        <authorList>
            <person name="Kwon K.K."/>
        </authorList>
    </citation>
    <scope>NUCLEOTIDE SEQUENCE [LARGE SCALE GENOMIC DNA]</scope>
    <source>
        <strain evidence="4 5">MEBiC 08158</strain>
    </source>
</reference>
<proteinExistence type="predicted"/>
<protein>
    <submittedName>
        <fullName evidence="4">DUF748 domain-containing protein</fullName>
    </submittedName>
</protein>
<dbReference type="Pfam" id="PF05359">
    <property type="entry name" value="DUF748"/>
    <property type="match status" value="2"/>
</dbReference>
<feature type="coiled-coil region" evidence="1">
    <location>
        <begin position="356"/>
        <end position="383"/>
    </location>
</feature>
<dbReference type="InterPro" id="IPR008023">
    <property type="entry name" value="DUF748"/>
</dbReference>
<accession>A0ABY2XN61</accession>
<evidence type="ECO:0000256" key="3">
    <source>
        <dbReference type="SAM" id="Phobius"/>
    </source>
</evidence>
<keyword evidence="3" id="KW-0472">Membrane</keyword>
<feature type="region of interest" description="Disordered" evidence="2">
    <location>
        <begin position="141"/>
        <end position="161"/>
    </location>
</feature>
<dbReference type="RefSeq" id="WP_138771971.1">
    <property type="nucleotide sequence ID" value="NZ_JBHSSX010000033.1"/>
</dbReference>
<dbReference type="PANTHER" id="PTHR30441">
    <property type="entry name" value="DUF748 DOMAIN-CONTAINING PROTEIN"/>
    <property type="match status" value="1"/>
</dbReference>
<evidence type="ECO:0000256" key="1">
    <source>
        <dbReference type="SAM" id="Coils"/>
    </source>
</evidence>
<evidence type="ECO:0000313" key="4">
    <source>
        <dbReference type="EMBL" id="TMW13378.1"/>
    </source>
</evidence>
<evidence type="ECO:0000313" key="5">
    <source>
        <dbReference type="Proteomes" id="UP000739180"/>
    </source>
</evidence>
<keyword evidence="3" id="KW-1133">Transmembrane helix</keyword>
<name>A0ABY2XN61_9GAMM</name>
<dbReference type="InterPro" id="IPR052894">
    <property type="entry name" value="AsmA-related"/>
</dbReference>
<keyword evidence="1" id="KW-0175">Coiled coil</keyword>
<dbReference type="PANTHER" id="PTHR30441:SF8">
    <property type="entry name" value="DUF748 DOMAIN-CONTAINING PROTEIN"/>
    <property type="match status" value="1"/>
</dbReference>
<dbReference type="Proteomes" id="UP000739180">
    <property type="component" value="Unassembled WGS sequence"/>
</dbReference>